<organism evidence="1 2">
    <name type="scientific">Weissella minor</name>
    <dbReference type="NCBI Taxonomy" id="1620"/>
    <lineage>
        <taxon>Bacteria</taxon>
        <taxon>Bacillati</taxon>
        <taxon>Bacillota</taxon>
        <taxon>Bacilli</taxon>
        <taxon>Lactobacillales</taxon>
        <taxon>Lactobacillaceae</taxon>
        <taxon>Weissella</taxon>
    </lineage>
</organism>
<gene>
    <name evidence="1" type="ORF">IV67_GL001418</name>
</gene>
<keyword evidence="2" id="KW-1185">Reference proteome</keyword>
<dbReference type="Proteomes" id="UP000051673">
    <property type="component" value="Unassembled WGS sequence"/>
</dbReference>
<comment type="caution">
    <text evidence="1">The sequence shown here is derived from an EMBL/GenBank/DDBJ whole genome shotgun (WGS) entry which is preliminary data.</text>
</comment>
<accession>A0A0R2JSY1</accession>
<evidence type="ECO:0000313" key="1">
    <source>
        <dbReference type="EMBL" id="KRN78108.1"/>
    </source>
</evidence>
<dbReference type="STRING" id="1620.IV67_GL001418"/>
<dbReference type="EMBL" id="JQCD01000001">
    <property type="protein sequence ID" value="KRN78108.1"/>
    <property type="molecule type" value="Genomic_DNA"/>
</dbReference>
<dbReference type="RefSeq" id="WP_057785879.1">
    <property type="nucleotide sequence ID" value="NZ_JQCD01000001.1"/>
</dbReference>
<sequence>MLNKFNEVELSEADLDKVTGGGVLGHIGSAAGRLTRDYFGYQNHAFRGQSRRSRATWFRP</sequence>
<reference evidence="1 2" key="1">
    <citation type="journal article" date="2015" name="Genome Announc.">
        <title>Expanding the biotechnology potential of lactobacilli through comparative genomics of 213 strains and associated genera.</title>
        <authorList>
            <person name="Sun Z."/>
            <person name="Harris H.M."/>
            <person name="McCann A."/>
            <person name="Guo C."/>
            <person name="Argimon S."/>
            <person name="Zhang W."/>
            <person name="Yang X."/>
            <person name="Jeffery I.B."/>
            <person name="Cooney J.C."/>
            <person name="Kagawa T.F."/>
            <person name="Liu W."/>
            <person name="Song Y."/>
            <person name="Salvetti E."/>
            <person name="Wrobel A."/>
            <person name="Rasinkangas P."/>
            <person name="Parkhill J."/>
            <person name="Rea M.C."/>
            <person name="O'Sullivan O."/>
            <person name="Ritari J."/>
            <person name="Douillard F.P."/>
            <person name="Paul Ross R."/>
            <person name="Yang R."/>
            <person name="Briner A.E."/>
            <person name="Felis G.E."/>
            <person name="de Vos W.M."/>
            <person name="Barrangou R."/>
            <person name="Klaenhammer T.R."/>
            <person name="Caufield P.W."/>
            <person name="Cui Y."/>
            <person name="Zhang H."/>
            <person name="O'Toole P.W."/>
        </authorList>
    </citation>
    <scope>NUCLEOTIDE SEQUENCE [LARGE SCALE GENOMIC DNA]</scope>
    <source>
        <strain evidence="1 2">DSM 20014</strain>
    </source>
</reference>
<protein>
    <submittedName>
        <fullName evidence="1">Uncharacterized protein</fullName>
    </submittedName>
</protein>
<dbReference type="AlphaFoldDB" id="A0A0R2JSY1"/>
<evidence type="ECO:0000313" key="2">
    <source>
        <dbReference type="Proteomes" id="UP000051673"/>
    </source>
</evidence>
<name>A0A0R2JSY1_9LACO</name>
<proteinExistence type="predicted"/>
<dbReference type="PATRIC" id="fig|1620.3.peg.1439"/>